<evidence type="ECO:0000256" key="2">
    <source>
        <dbReference type="ARBA" id="ARBA00010219"/>
    </source>
</evidence>
<evidence type="ECO:0000256" key="9">
    <source>
        <dbReference type="PROSITE-ProRule" id="PRU10125"/>
    </source>
</evidence>
<feature type="active site" description="Proton donor" evidence="8">
    <location>
        <position position="77"/>
    </location>
</feature>
<evidence type="ECO:0000256" key="1">
    <source>
        <dbReference type="ARBA" id="ARBA00005196"/>
    </source>
</evidence>
<comment type="function">
    <text evidence="8">Catalyzes the stereoinversion of LL-2,6-diaminopimelate (L,L-DAP) to meso-diaminopimelate (meso-DAP), a precursor of L-lysine and an essential component of the bacterial peptidoglycan.</text>
</comment>
<evidence type="ECO:0000256" key="6">
    <source>
        <dbReference type="ARBA" id="ARBA00023235"/>
    </source>
</evidence>
<feature type="site" description="Could be important to modulate the pK values of the two catalytic cysteine residues" evidence="8">
    <location>
        <position position="155"/>
    </location>
</feature>
<accession>A0A2N6T4I2</accession>
<evidence type="ECO:0000313" key="11">
    <source>
        <dbReference type="Proteomes" id="UP000235836"/>
    </source>
</evidence>
<dbReference type="HAMAP" id="MF_00197">
    <property type="entry name" value="DAP_epimerase"/>
    <property type="match status" value="1"/>
</dbReference>
<dbReference type="SUPFAM" id="SSF54506">
    <property type="entry name" value="Diaminopimelate epimerase-like"/>
    <property type="match status" value="2"/>
</dbReference>
<comment type="similarity">
    <text evidence="2 8">Belongs to the diaminopimelate epimerase family.</text>
</comment>
<dbReference type="AlphaFoldDB" id="A0A2N6T4I2"/>
<comment type="subunit">
    <text evidence="8">Homodimer.</text>
</comment>
<feature type="active site" description="Proton acceptor" evidence="8">
    <location>
        <position position="215"/>
    </location>
</feature>
<comment type="subcellular location">
    <subcellularLocation>
        <location evidence="8">Cytoplasm</location>
    </subcellularLocation>
</comment>
<dbReference type="Gene3D" id="3.10.310.10">
    <property type="entry name" value="Diaminopimelate Epimerase, Chain A, domain 1"/>
    <property type="match status" value="2"/>
</dbReference>
<evidence type="ECO:0000256" key="4">
    <source>
        <dbReference type="ARBA" id="ARBA00022605"/>
    </source>
</evidence>
<feature type="binding site" evidence="8">
    <location>
        <position position="188"/>
    </location>
    <ligand>
        <name>substrate</name>
    </ligand>
</feature>
<dbReference type="InterPro" id="IPR001653">
    <property type="entry name" value="DAP_epimerase_DapF"/>
</dbReference>
<feature type="binding site" evidence="8">
    <location>
        <position position="153"/>
    </location>
    <ligand>
        <name>substrate</name>
    </ligand>
</feature>
<dbReference type="PANTHER" id="PTHR31689:SF0">
    <property type="entry name" value="DIAMINOPIMELATE EPIMERASE"/>
    <property type="match status" value="1"/>
</dbReference>
<feature type="binding site" evidence="8">
    <location>
        <position position="14"/>
    </location>
    <ligand>
        <name>substrate</name>
    </ligand>
</feature>
<evidence type="ECO:0000256" key="5">
    <source>
        <dbReference type="ARBA" id="ARBA00023154"/>
    </source>
</evidence>
<comment type="caution">
    <text evidence="8">Lacks conserved residue(s) required for the propagation of feature annotation.</text>
</comment>
<dbReference type="Pfam" id="PF01678">
    <property type="entry name" value="DAP_epimerase"/>
    <property type="match status" value="2"/>
</dbReference>
<keyword evidence="6 8" id="KW-0413">Isomerase</keyword>
<reference evidence="10 11" key="1">
    <citation type="submission" date="2017-09" db="EMBL/GenBank/DDBJ databases">
        <title>Bacterial strain isolated from the female urinary microbiota.</title>
        <authorList>
            <person name="Thomas-White K."/>
            <person name="Kumar N."/>
            <person name="Forster S."/>
            <person name="Putonti C."/>
            <person name="Lawley T."/>
            <person name="Wolfe A.J."/>
        </authorList>
    </citation>
    <scope>NUCLEOTIDE SEQUENCE [LARGE SCALE GENOMIC DNA]</scope>
    <source>
        <strain evidence="10 11">UMB0792</strain>
    </source>
</reference>
<dbReference type="Proteomes" id="UP000235836">
    <property type="component" value="Unassembled WGS sequence"/>
</dbReference>
<evidence type="ECO:0000256" key="7">
    <source>
        <dbReference type="ARBA" id="ARBA00051712"/>
    </source>
</evidence>
<feature type="site" description="Could be important to modulate the pK values of the two catalytic cysteine residues" evidence="8">
    <location>
        <position position="206"/>
    </location>
</feature>
<dbReference type="InterPro" id="IPR018510">
    <property type="entry name" value="DAP_epimerase_AS"/>
</dbReference>
<dbReference type="NCBIfam" id="TIGR00652">
    <property type="entry name" value="DapF"/>
    <property type="match status" value="1"/>
</dbReference>
<feature type="binding site" evidence="8">
    <location>
        <begin position="206"/>
        <end position="207"/>
    </location>
    <ligand>
        <name>substrate</name>
    </ligand>
</feature>
<gene>
    <name evidence="8" type="primary">dapF</name>
    <name evidence="10" type="ORF">CJ203_07100</name>
</gene>
<sequence length="286" mass="29858">MATLSFIKAHGTENDFVVVVDTDDELEQRGVLTRDLVAALCDRHAGIGADGFLRVVRTESGWFMDYRNADGSIAELCGNGIRVFVHVLAALGLEGRTDFNVDTRAGVKHVTVHEVSPSRAVIEVDMGRVEVTGVSTARMGEFSFAGLGIEVGNPHLACVIPGMTPEQLADLHFTPPVFDTTFFPDGVNVEILTEMHEGEATMRVWERGVGETRSCGTGTVAAARAALADAGVENGTVTVHVPGGAVTVQITDGSATMTGPSVIVARGEVQLTSVAGSAPGIGPGTS</sequence>
<comment type="catalytic activity">
    <reaction evidence="7 8">
        <text>(2S,6S)-2,6-diaminopimelate = meso-2,6-diaminopimelate</text>
        <dbReference type="Rhea" id="RHEA:15393"/>
        <dbReference type="ChEBI" id="CHEBI:57609"/>
        <dbReference type="ChEBI" id="CHEBI:57791"/>
        <dbReference type="EC" id="5.1.1.7"/>
    </reaction>
</comment>
<evidence type="ECO:0000313" key="10">
    <source>
        <dbReference type="EMBL" id="PMC64217.1"/>
    </source>
</evidence>
<evidence type="ECO:0000256" key="3">
    <source>
        <dbReference type="ARBA" id="ARBA00013080"/>
    </source>
</evidence>
<feature type="binding site" evidence="8">
    <location>
        <position position="68"/>
    </location>
    <ligand>
        <name>substrate</name>
    </ligand>
</feature>
<name>A0A2N6T4I2_9CORY</name>
<dbReference type="PANTHER" id="PTHR31689">
    <property type="entry name" value="DIAMINOPIMELATE EPIMERASE, CHLOROPLASTIC"/>
    <property type="match status" value="1"/>
</dbReference>
<dbReference type="GO" id="GO:0008837">
    <property type="term" value="F:diaminopimelate epimerase activity"/>
    <property type="evidence" value="ECO:0007669"/>
    <property type="project" value="UniProtKB-UniRule"/>
</dbReference>
<comment type="pathway">
    <text evidence="1 8">Amino-acid biosynthesis; L-lysine biosynthesis via DAP pathway; DL-2,6-diaminopimelate from LL-2,6-diaminopimelate: step 1/1.</text>
</comment>
<proteinExistence type="inferred from homology"/>
<comment type="caution">
    <text evidence="10">The sequence shown here is derived from an EMBL/GenBank/DDBJ whole genome shotgun (WGS) entry which is preliminary data.</text>
</comment>
<dbReference type="GO" id="GO:0009089">
    <property type="term" value="P:lysine biosynthetic process via diaminopimelate"/>
    <property type="evidence" value="ECO:0007669"/>
    <property type="project" value="UniProtKB-UniRule"/>
</dbReference>
<keyword evidence="5 8" id="KW-0457">Lysine biosynthesis</keyword>
<dbReference type="GO" id="GO:0005829">
    <property type="term" value="C:cytosol"/>
    <property type="evidence" value="ECO:0007669"/>
    <property type="project" value="TreeGrafter"/>
</dbReference>
<feature type="binding site" evidence="8">
    <location>
        <begin position="78"/>
        <end position="79"/>
    </location>
    <ligand>
        <name>substrate</name>
    </ligand>
</feature>
<dbReference type="EC" id="5.1.1.7" evidence="3 8"/>
<organism evidence="10 11">
    <name type="scientific">Corynebacterium tuscaniense</name>
    <dbReference type="NCBI Taxonomy" id="302449"/>
    <lineage>
        <taxon>Bacteria</taxon>
        <taxon>Bacillati</taxon>
        <taxon>Actinomycetota</taxon>
        <taxon>Actinomycetes</taxon>
        <taxon>Mycobacteriales</taxon>
        <taxon>Corynebacteriaceae</taxon>
        <taxon>Corynebacterium</taxon>
    </lineage>
</organism>
<dbReference type="UniPathway" id="UPA00034">
    <property type="reaction ID" value="UER00025"/>
</dbReference>
<keyword evidence="11" id="KW-1185">Reference proteome</keyword>
<feature type="active site" evidence="9">
    <location>
        <position position="77"/>
    </location>
</feature>
<keyword evidence="4 8" id="KW-0028">Amino-acid biosynthesis</keyword>
<protein>
    <recommendedName>
        <fullName evidence="3 8">Diaminopimelate epimerase</fullName>
        <shortName evidence="8">DAP epimerase</shortName>
        <ecNumber evidence="3 8">5.1.1.7</ecNumber>
    </recommendedName>
    <alternativeName>
        <fullName evidence="8">PLP-independent amino acid racemase</fullName>
    </alternativeName>
</protein>
<evidence type="ECO:0000256" key="8">
    <source>
        <dbReference type="HAMAP-Rule" id="MF_00197"/>
    </source>
</evidence>
<dbReference type="EMBL" id="PNHG01000009">
    <property type="protein sequence ID" value="PMC64217.1"/>
    <property type="molecule type" value="Genomic_DNA"/>
</dbReference>
<dbReference type="PROSITE" id="PS01326">
    <property type="entry name" value="DAP_EPIMERASE"/>
    <property type="match status" value="1"/>
</dbReference>
<feature type="binding site" evidence="8">
    <location>
        <begin position="216"/>
        <end position="217"/>
    </location>
    <ligand>
        <name>substrate</name>
    </ligand>
</feature>
<keyword evidence="8" id="KW-0963">Cytoplasm</keyword>